<evidence type="ECO:0000313" key="2">
    <source>
        <dbReference type="EMBL" id="KYB24886.1"/>
    </source>
</evidence>
<organism evidence="2 3">
    <name type="scientific">Tribolium castaneum</name>
    <name type="common">Red flour beetle</name>
    <dbReference type="NCBI Taxonomy" id="7070"/>
    <lineage>
        <taxon>Eukaryota</taxon>
        <taxon>Metazoa</taxon>
        <taxon>Ecdysozoa</taxon>
        <taxon>Arthropoda</taxon>
        <taxon>Hexapoda</taxon>
        <taxon>Insecta</taxon>
        <taxon>Pterygota</taxon>
        <taxon>Neoptera</taxon>
        <taxon>Endopterygota</taxon>
        <taxon>Coleoptera</taxon>
        <taxon>Polyphaga</taxon>
        <taxon>Cucujiformia</taxon>
        <taxon>Tenebrionidae</taxon>
        <taxon>Tenebrionidae incertae sedis</taxon>
        <taxon>Tribolium</taxon>
    </lineage>
</organism>
<dbReference type="AlphaFoldDB" id="A0A139WAF1"/>
<reference evidence="2 3" key="2">
    <citation type="journal article" date="2010" name="Nucleic Acids Res.">
        <title>BeetleBase in 2010: revisions to provide comprehensive genomic information for Tribolium castaneum.</title>
        <authorList>
            <person name="Kim H.S."/>
            <person name="Murphy T."/>
            <person name="Xia J."/>
            <person name="Caragea D."/>
            <person name="Park Y."/>
            <person name="Beeman R.W."/>
            <person name="Lorenzen M.D."/>
            <person name="Butcher S."/>
            <person name="Manak J.R."/>
            <person name="Brown S.J."/>
        </authorList>
    </citation>
    <scope>NUCLEOTIDE SEQUENCE [LARGE SCALE GENOMIC DNA]</scope>
    <source>
        <strain evidence="2 3">Georgia GA2</strain>
    </source>
</reference>
<sequence length="38" mass="4521">MLVVLLCCMMKIVEFSTGKPVGKPRVRRRRKYVRRKGK</sequence>
<name>A0A139WAF1_TRICA</name>
<reference evidence="2 3" key="1">
    <citation type="journal article" date="2008" name="Nature">
        <title>The genome of the model beetle and pest Tribolium castaneum.</title>
        <authorList>
            <consortium name="Tribolium Genome Sequencing Consortium"/>
            <person name="Richards S."/>
            <person name="Gibbs R.A."/>
            <person name="Weinstock G.M."/>
            <person name="Brown S.J."/>
            <person name="Denell R."/>
            <person name="Beeman R.W."/>
            <person name="Gibbs R."/>
            <person name="Beeman R.W."/>
            <person name="Brown S.J."/>
            <person name="Bucher G."/>
            <person name="Friedrich M."/>
            <person name="Grimmelikhuijzen C.J."/>
            <person name="Klingler M."/>
            <person name="Lorenzen M."/>
            <person name="Richards S."/>
            <person name="Roth S."/>
            <person name="Schroder R."/>
            <person name="Tautz D."/>
            <person name="Zdobnov E.M."/>
            <person name="Muzny D."/>
            <person name="Gibbs R.A."/>
            <person name="Weinstock G.M."/>
            <person name="Attaway T."/>
            <person name="Bell S."/>
            <person name="Buhay C.J."/>
            <person name="Chandrabose M.N."/>
            <person name="Chavez D."/>
            <person name="Clerk-Blankenburg K.P."/>
            <person name="Cree A."/>
            <person name="Dao M."/>
            <person name="Davis C."/>
            <person name="Chacko J."/>
            <person name="Dinh H."/>
            <person name="Dugan-Rocha S."/>
            <person name="Fowler G."/>
            <person name="Garner T.T."/>
            <person name="Garnes J."/>
            <person name="Gnirke A."/>
            <person name="Hawes A."/>
            <person name="Hernandez J."/>
            <person name="Hines S."/>
            <person name="Holder M."/>
            <person name="Hume J."/>
            <person name="Jhangiani S.N."/>
            <person name="Joshi V."/>
            <person name="Khan Z.M."/>
            <person name="Jackson L."/>
            <person name="Kovar C."/>
            <person name="Kowis A."/>
            <person name="Lee S."/>
            <person name="Lewis L.R."/>
            <person name="Margolis J."/>
            <person name="Morgan M."/>
            <person name="Nazareth L.V."/>
            <person name="Nguyen N."/>
            <person name="Okwuonu G."/>
            <person name="Parker D."/>
            <person name="Richards S."/>
            <person name="Ruiz S.J."/>
            <person name="Santibanez J."/>
            <person name="Savard J."/>
            <person name="Scherer S.E."/>
            <person name="Schneider B."/>
            <person name="Sodergren E."/>
            <person name="Tautz D."/>
            <person name="Vattahil S."/>
            <person name="Villasana D."/>
            <person name="White C.S."/>
            <person name="Wright R."/>
            <person name="Park Y."/>
            <person name="Beeman R.W."/>
            <person name="Lord J."/>
            <person name="Oppert B."/>
            <person name="Lorenzen M."/>
            <person name="Brown S."/>
            <person name="Wang L."/>
            <person name="Savard J."/>
            <person name="Tautz D."/>
            <person name="Richards S."/>
            <person name="Weinstock G."/>
            <person name="Gibbs R.A."/>
            <person name="Liu Y."/>
            <person name="Worley K."/>
            <person name="Weinstock G."/>
            <person name="Elsik C.G."/>
            <person name="Reese J.T."/>
            <person name="Elhaik E."/>
            <person name="Landan G."/>
            <person name="Graur D."/>
            <person name="Arensburger P."/>
            <person name="Atkinson P."/>
            <person name="Beeman R.W."/>
            <person name="Beidler J."/>
            <person name="Brown S.J."/>
            <person name="Demuth J.P."/>
            <person name="Drury D.W."/>
            <person name="Du Y.Z."/>
            <person name="Fujiwara H."/>
            <person name="Lorenzen M."/>
            <person name="Maselli V."/>
            <person name="Osanai M."/>
            <person name="Park Y."/>
            <person name="Robertson H.M."/>
            <person name="Tu Z."/>
            <person name="Wang J.J."/>
            <person name="Wang S."/>
            <person name="Richards S."/>
            <person name="Song H."/>
            <person name="Zhang L."/>
            <person name="Sodergren E."/>
            <person name="Werner D."/>
            <person name="Stanke M."/>
            <person name="Morgenstern B."/>
            <person name="Solovyev V."/>
            <person name="Kosarev P."/>
            <person name="Brown G."/>
            <person name="Chen H.C."/>
            <person name="Ermolaeva O."/>
            <person name="Hlavina W."/>
            <person name="Kapustin Y."/>
            <person name="Kiryutin B."/>
            <person name="Kitts P."/>
            <person name="Maglott D."/>
            <person name="Pruitt K."/>
            <person name="Sapojnikov V."/>
            <person name="Souvorov A."/>
            <person name="Mackey A.J."/>
            <person name="Waterhouse R.M."/>
            <person name="Wyder S."/>
            <person name="Zdobnov E.M."/>
            <person name="Zdobnov E.M."/>
            <person name="Wyder S."/>
            <person name="Kriventseva E.V."/>
            <person name="Kadowaki T."/>
            <person name="Bork P."/>
            <person name="Aranda M."/>
            <person name="Bao R."/>
            <person name="Beermann A."/>
            <person name="Berns N."/>
            <person name="Bolognesi R."/>
            <person name="Bonneton F."/>
            <person name="Bopp D."/>
            <person name="Brown S.J."/>
            <person name="Bucher G."/>
            <person name="Butts T."/>
            <person name="Chaumot A."/>
            <person name="Denell R.E."/>
            <person name="Ferrier D.E."/>
            <person name="Friedrich M."/>
            <person name="Gordon C.M."/>
            <person name="Jindra M."/>
            <person name="Klingler M."/>
            <person name="Lan Q."/>
            <person name="Lattorff H.M."/>
            <person name="Laudet V."/>
            <person name="von Levetsow C."/>
            <person name="Liu Z."/>
            <person name="Lutz R."/>
            <person name="Lynch J.A."/>
            <person name="da Fonseca R.N."/>
            <person name="Posnien N."/>
            <person name="Reuter R."/>
            <person name="Roth S."/>
            <person name="Savard J."/>
            <person name="Schinko J.B."/>
            <person name="Schmitt C."/>
            <person name="Schoppmeier M."/>
            <person name="Schroder R."/>
            <person name="Shippy T.D."/>
            <person name="Simonnet F."/>
            <person name="Marques-Souza H."/>
            <person name="Tautz D."/>
            <person name="Tomoyasu Y."/>
            <person name="Trauner J."/>
            <person name="Van der Zee M."/>
            <person name="Vervoort M."/>
            <person name="Wittkopp N."/>
            <person name="Wimmer E.A."/>
            <person name="Yang X."/>
            <person name="Jones A.K."/>
            <person name="Sattelle D.B."/>
            <person name="Ebert P.R."/>
            <person name="Nelson D."/>
            <person name="Scott J.G."/>
            <person name="Beeman R.W."/>
            <person name="Muthukrishnan S."/>
            <person name="Kramer K.J."/>
            <person name="Arakane Y."/>
            <person name="Beeman R.W."/>
            <person name="Zhu Q."/>
            <person name="Hogenkamp D."/>
            <person name="Dixit R."/>
            <person name="Oppert B."/>
            <person name="Jiang H."/>
            <person name="Zou Z."/>
            <person name="Marshall J."/>
            <person name="Elpidina E."/>
            <person name="Vinokurov K."/>
            <person name="Oppert C."/>
            <person name="Zou Z."/>
            <person name="Evans J."/>
            <person name="Lu Z."/>
            <person name="Zhao P."/>
            <person name="Sumathipala N."/>
            <person name="Altincicek B."/>
            <person name="Vilcinskas A."/>
            <person name="Williams M."/>
            <person name="Hultmark D."/>
            <person name="Hetru C."/>
            <person name="Jiang H."/>
            <person name="Grimmelikhuijzen C.J."/>
            <person name="Hauser F."/>
            <person name="Cazzamali G."/>
            <person name="Williamson M."/>
            <person name="Park Y."/>
            <person name="Li B."/>
            <person name="Tanaka Y."/>
            <person name="Predel R."/>
            <person name="Neupert S."/>
            <person name="Schachtner J."/>
            <person name="Verleyen P."/>
            <person name="Raible F."/>
            <person name="Bork P."/>
            <person name="Friedrich M."/>
            <person name="Walden K.K."/>
            <person name="Robertson H.M."/>
            <person name="Angeli S."/>
            <person name="Foret S."/>
            <person name="Bucher G."/>
            <person name="Schuetz S."/>
            <person name="Maleszka R."/>
            <person name="Wimmer E.A."/>
            <person name="Beeman R.W."/>
            <person name="Lorenzen M."/>
            <person name="Tomoyasu Y."/>
            <person name="Miller S.C."/>
            <person name="Grossmann D."/>
            <person name="Bucher G."/>
        </authorList>
    </citation>
    <scope>NUCLEOTIDE SEQUENCE [LARGE SCALE GENOMIC DNA]</scope>
    <source>
        <strain evidence="2 3">Georgia GA2</strain>
    </source>
</reference>
<gene>
    <name evidence="2" type="primary">AUGUSTUS-3.0.2_30949</name>
    <name evidence="2" type="ORF">TcasGA2_TC030949</name>
</gene>
<dbReference type="EMBL" id="KQ971409">
    <property type="protein sequence ID" value="KYB24886.1"/>
    <property type="molecule type" value="Genomic_DNA"/>
</dbReference>
<dbReference type="Proteomes" id="UP000007266">
    <property type="component" value="Unassembled WGS sequence"/>
</dbReference>
<feature type="chain" id="PRO_5007299590" evidence="1">
    <location>
        <begin position="19"/>
        <end position="38"/>
    </location>
</feature>
<proteinExistence type="predicted"/>
<accession>A0A139WAF1</accession>
<keyword evidence="3" id="KW-1185">Reference proteome</keyword>
<feature type="signal peptide" evidence="1">
    <location>
        <begin position="1"/>
        <end position="18"/>
    </location>
</feature>
<keyword evidence="1" id="KW-0732">Signal</keyword>
<evidence type="ECO:0000256" key="1">
    <source>
        <dbReference type="SAM" id="SignalP"/>
    </source>
</evidence>
<evidence type="ECO:0000313" key="3">
    <source>
        <dbReference type="Proteomes" id="UP000007266"/>
    </source>
</evidence>
<protein>
    <submittedName>
        <fullName evidence="2">Uncharacterized protein</fullName>
    </submittedName>
</protein>